<feature type="active site" description="Proton donor/acceptor" evidence="12 14">
    <location>
        <position position="133"/>
    </location>
</feature>
<dbReference type="SMART" id="SM01130">
    <property type="entry name" value="DHDPS"/>
    <property type="match status" value="1"/>
</dbReference>
<keyword evidence="7 12" id="KW-0220">Diaminopimelate biosynthesis</keyword>
<dbReference type="RefSeq" id="WP_095501808.1">
    <property type="nucleotide sequence ID" value="NZ_CP046027.1"/>
</dbReference>
<comment type="caution">
    <text evidence="17">The sequence shown here is derived from an EMBL/GenBank/DDBJ whole genome shotgun (WGS) entry which is preliminary data.</text>
</comment>
<evidence type="ECO:0000256" key="6">
    <source>
        <dbReference type="ARBA" id="ARBA00022605"/>
    </source>
</evidence>
<dbReference type="SUPFAM" id="SSF51569">
    <property type="entry name" value="Aldolase"/>
    <property type="match status" value="1"/>
</dbReference>
<evidence type="ECO:0000256" key="3">
    <source>
        <dbReference type="ARBA" id="ARBA00007592"/>
    </source>
</evidence>
<comment type="subcellular location">
    <subcellularLocation>
        <location evidence="12">Cytoplasm</location>
    </subcellularLocation>
</comment>
<evidence type="ECO:0000256" key="9">
    <source>
        <dbReference type="ARBA" id="ARBA00023239"/>
    </source>
</evidence>
<feature type="site" description="L-lysine inhibitor binding; via carbonyl oxygen" evidence="16">
    <location>
        <position position="49"/>
    </location>
</feature>
<dbReference type="GO" id="GO:0019877">
    <property type="term" value="P:diaminopimelate biosynthetic process"/>
    <property type="evidence" value="ECO:0007669"/>
    <property type="project" value="UniProtKB-UniRule"/>
</dbReference>
<evidence type="ECO:0000256" key="2">
    <source>
        <dbReference type="ARBA" id="ARBA00005120"/>
    </source>
</evidence>
<evidence type="ECO:0000256" key="12">
    <source>
        <dbReference type="HAMAP-Rule" id="MF_00418"/>
    </source>
</evidence>
<evidence type="ECO:0000256" key="4">
    <source>
        <dbReference type="ARBA" id="ARBA00012086"/>
    </source>
</evidence>
<evidence type="ECO:0000256" key="10">
    <source>
        <dbReference type="ARBA" id="ARBA00023270"/>
    </source>
</evidence>
<protein>
    <recommendedName>
        <fullName evidence="4 12">4-hydroxy-tetrahydrodipicolinate synthase</fullName>
        <shortName evidence="12">HTPA synthase</shortName>
        <ecNumber evidence="4 12">4.3.3.7</ecNumber>
    </recommendedName>
</protein>
<dbReference type="HAMAP" id="MF_00418">
    <property type="entry name" value="DapA"/>
    <property type="match status" value="1"/>
</dbReference>
<evidence type="ECO:0000256" key="7">
    <source>
        <dbReference type="ARBA" id="ARBA00022915"/>
    </source>
</evidence>
<keyword evidence="9 12" id="KW-0456">Lyase</keyword>
<organism evidence="17 18">
    <name type="scientific">Neisseria brasiliensis</name>
    <dbReference type="NCBI Taxonomy" id="2666100"/>
    <lineage>
        <taxon>Bacteria</taxon>
        <taxon>Pseudomonadati</taxon>
        <taxon>Pseudomonadota</taxon>
        <taxon>Betaproteobacteria</taxon>
        <taxon>Neisseriales</taxon>
        <taxon>Neisseriaceae</taxon>
        <taxon>Neisseria</taxon>
    </lineage>
</organism>
<feature type="site" description="Part of a proton relay during catalysis" evidence="12 16">
    <location>
        <position position="44"/>
    </location>
</feature>
<dbReference type="EC" id="4.3.3.7" evidence="4 12"/>
<evidence type="ECO:0000256" key="5">
    <source>
        <dbReference type="ARBA" id="ARBA00022490"/>
    </source>
</evidence>
<feature type="active site" description="Schiff-base intermediate with substrate" evidence="12 14">
    <location>
        <position position="161"/>
    </location>
</feature>
<proteinExistence type="inferred from homology"/>
<reference evidence="17" key="1">
    <citation type="journal article" name="Emerg. Infect. Dis.">
        <title>Two cases of a newly characterized neisseria species.</title>
        <authorList>
            <person name="Mustapha M."/>
            <person name="Lemos A.P.S."/>
            <person name="Harrison L.H."/>
            <person name="Vantyne D."/>
            <person name="Sacchi C.T."/>
        </authorList>
    </citation>
    <scope>NUCLEOTIDE SEQUENCE</scope>
    <source>
        <strain evidence="17">N.95.16</strain>
    </source>
</reference>
<name>A0A5Q3RVY4_9NEIS</name>
<dbReference type="NCBIfam" id="TIGR00674">
    <property type="entry name" value="dapA"/>
    <property type="match status" value="1"/>
</dbReference>
<dbReference type="InterPro" id="IPR005263">
    <property type="entry name" value="DapA"/>
</dbReference>
<feature type="site" description="L-lysine inhibitor binding" evidence="16">
    <location>
        <position position="84"/>
    </location>
</feature>
<dbReference type="UniPathway" id="UPA00034">
    <property type="reaction ID" value="UER00017"/>
</dbReference>
<keyword evidence="5 12" id="KW-0963">Cytoplasm</keyword>
<dbReference type="EMBL" id="WJXO01000001">
    <property type="protein sequence ID" value="MRN37177.1"/>
    <property type="molecule type" value="Genomic_DNA"/>
</dbReference>
<keyword evidence="18" id="KW-1185">Reference proteome</keyword>
<gene>
    <name evidence="12" type="primary">dapA</name>
    <name evidence="17" type="ORF">GJU80_01300</name>
</gene>
<dbReference type="PANTHER" id="PTHR12128:SF66">
    <property type="entry name" value="4-HYDROXY-2-OXOGLUTARATE ALDOLASE, MITOCHONDRIAL"/>
    <property type="match status" value="1"/>
</dbReference>
<feature type="site" description="L-lysine inhibitor binding" evidence="16">
    <location>
        <position position="106"/>
    </location>
</feature>
<comment type="pathway">
    <text evidence="2 12">Amino-acid biosynthesis; L-lysine biosynthesis via DAP pathway; (S)-tetrahydrodipicolinate from L-aspartate: step 3/4.</text>
</comment>
<keyword evidence="6 12" id="KW-0028">Amino-acid biosynthesis</keyword>
<accession>A0A5Q3RVY4</accession>
<evidence type="ECO:0000256" key="8">
    <source>
        <dbReference type="ARBA" id="ARBA00023154"/>
    </source>
</evidence>
<dbReference type="Gene3D" id="3.20.20.70">
    <property type="entry name" value="Aldolase class I"/>
    <property type="match status" value="1"/>
</dbReference>
<dbReference type="PROSITE" id="PS00665">
    <property type="entry name" value="DHDPS_1"/>
    <property type="match status" value="1"/>
</dbReference>
<dbReference type="AlphaFoldDB" id="A0A5Q3RVY4"/>
<dbReference type="GO" id="GO:0005829">
    <property type="term" value="C:cytosol"/>
    <property type="evidence" value="ECO:0007669"/>
    <property type="project" value="TreeGrafter"/>
</dbReference>
<evidence type="ECO:0000256" key="16">
    <source>
        <dbReference type="PIRSR" id="PIRSR001365-3"/>
    </source>
</evidence>
<dbReference type="InterPro" id="IPR002220">
    <property type="entry name" value="DapA-like"/>
</dbReference>
<evidence type="ECO:0000313" key="17">
    <source>
        <dbReference type="EMBL" id="MRN37177.1"/>
    </source>
</evidence>
<dbReference type="GO" id="GO:0009089">
    <property type="term" value="P:lysine biosynthetic process via diaminopimelate"/>
    <property type="evidence" value="ECO:0007669"/>
    <property type="project" value="UniProtKB-UniRule"/>
</dbReference>
<evidence type="ECO:0000313" key="18">
    <source>
        <dbReference type="Proteomes" id="UP000486297"/>
    </source>
</evidence>
<evidence type="ECO:0000256" key="13">
    <source>
        <dbReference type="PIRNR" id="PIRNR001365"/>
    </source>
</evidence>
<evidence type="ECO:0000256" key="11">
    <source>
        <dbReference type="ARBA" id="ARBA00047836"/>
    </source>
</evidence>
<keyword evidence="8 12" id="KW-0457">Lysine biosynthesis</keyword>
<dbReference type="PRINTS" id="PR00146">
    <property type="entry name" value="DHPICSNTHASE"/>
</dbReference>
<comment type="function">
    <text evidence="1 12">Catalyzes the condensation of (S)-aspartate-beta-semialdehyde [(S)-ASA] and pyruvate to 4-hydroxy-tetrahydrodipicolinate (HTPA).</text>
</comment>
<feature type="site" description="Part of a proton relay during catalysis" evidence="12 16">
    <location>
        <position position="107"/>
    </location>
</feature>
<dbReference type="InterPro" id="IPR020625">
    <property type="entry name" value="Schiff_base-form_aldolases_AS"/>
</dbReference>
<evidence type="ECO:0000256" key="15">
    <source>
        <dbReference type="PIRSR" id="PIRSR001365-2"/>
    </source>
</evidence>
<feature type="site" description="L-lysine inhibitor binding" evidence="16">
    <location>
        <position position="80"/>
    </location>
</feature>
<evidence type="ECO:0000256" key="14">
    <source>
        <dbReference type="PIRSR" id="PIRSR001365-1"/>
    </source>
</evidence>
<feature type="binding site" evidence="12 15">
    <location>
        <position position="45"/>
    </location>
    <ligand>
        <name>pyruvate</name>
        <dbReference type="ChEBI" id="CHEBI:15361"/>
    </ligand>
</feature>
<keyword evidence="10 12" id="KW-0704">Schiff base</keyword>
<comment type="similarity">
    <text evidence="3 12 13">Belongs to the DapA family.</text>
</comment>
<sequence length="291" mass="30700">MLKGSLVALITPMNQDGSINFEHLKSLIDWHIDNGTDGIVAVGTTGESATLDVDEHLAVIEATVKHVNKRVPVIAGTGANNTAEAIALSKAAEKVGADYSLSVVPYYNKPSQEGIYQHFKAIAEATSIPMIIYNVPGRTVVNMTNETILRLAELPNIVGVKEASGDIGRDIELINNAPEGFTVLSGDDPTGMAFMLSGGHGVITVAANVAPKLFADICRASLAGDIAAARQLNNQLIPIYNTMFCEPSPAAPKWAAAALGKCEAHVRLPLVALTEDGQAKVRRALEAAKLI</sequence>
<dbReference type="Proteomes" id="UP000486297">
    <property type="component" value="Unassembled WGS sequence"/>
</dbReference>
<comment type="subunit">
    <text evidence="12">Homotetramer; dimer of dimers.</text>
</comment>
<comment type="catalytic activity">
    <reaction evidence="11 12">
        <text>L-aspartate 4-semialdehyde + pyruvate = (2S,4S)-4-hydroxy-2,3,4,5-tetrahydrodipicolinate + H2O + H(+)</text>
        <dbReference type="Rhea" id="RHEA:34171"/>
        <dbReference type="ChEBI" id="CHEBI:15361"/>
        <dbReference type="ChEBI" id="CHEBI:15377"/>
        <dbReference type="ChEBI" id="CHEBI:15378"/>
        <dbReference type="ChEBI" id="CHEBI:67139"/>
        <dbReference type="ChEBI" id="CHEBI:537519"/>
        <dbReference type="EC" id="4.3.3.7"/>
    </reaction>
</comment>
<dbReference type="CDD" id="cd00950">
    <property type="entry name" value="DHDPS"/>
    <property type="match status" value="1"/>
</dbReference>
<dbReference type="PROSITE" id="PS00666">
    <property type="entry name" value="DHDPS_2"/>
    <property type="match status" value="1"/>
</dbReference>
<evidence type="ECO:0000256" key="1">
    <source>
        <dbReference type="ARBA" id="ARBA00003294"/>
    </source>
</evidence>
<dbReference type="InterPro" id="IPR013785">
    <property type="entry name" value="Aldolase_TIM"/>
</dbReference>
<dbReference type="PIRSF" id="PIRSF001365">
    <property type="entry name" value="DHDPS"/>
    <property type="match status" value="1"/>
</dbReference>
<dbReference type="InterPro" id="IPR020624">
    <property type="entry name" value="Schiff_base-form_aldolases_CS"/>
</dbReference>
<feature type="binding site" evidence="12 15">
    <location>
        <position position="203"/>
    </location>
    <ligand>
        <name>pyruvate</name>
        <dbReference type="ChEBI" id="CHEBI:15361"/>
    </ligand>
</feature>
<dbReference type="PANTHER" id="PTHR12128">
    <property type="entry name" value="DIHYDRODIPICOLINATE SYNTHASE"/>
    <property type="match status" value="1"/>
</dbReference>
<dbReference type="GO" id="GO:0008840">
    <property type="term" value="F:4-hydroxy-tetrahydrodipicolinate synthase activity"/>
    <property type="evidence" value="ECO:0007669"/>
    <property type="project" value="UniProtKB-UniRule"/>
</dbReference>
<dbReference type="Pfam" id="PF00701">
    <property type="entry name" value="DHDPS"/>
    <property type="match status" value="1"/>
</dbReference>
<comment type="caution">
    <text evidence="12">Was originally thought to be a dihydrodipicolinate synthase (DHDPS), catalyzing the condensation of (S)-aspartate-beta-semialdehyde [(S)-ASA] and pyruvate to dihydrodipicolinate (DHDP). However, it was shown in E.coli that the product of the enzymatic reaction is not dihydrodipicolinate but in fact (4S)-4-hydroxy-2,3,4,5-tetrahydro-(2S)-dipicolinic acid (HTPA), and that the consecutive dehydration reaction leading to DHDP is not spontaneous but catalyzed by DapB.</text>
</comment>